<evidence type="ECO:0000259" key="2">
    <source>
        <dbReference type="Pfam" id="PF00975"/>
    </source>
</evidence>
<dbReference type="PANTHER" id="PTHR11487">
    <property type="entry name" value="THIOESTERASE"/>
    <property type="match status" value="1"/>
</dbReference>
<dbReference type="GO" id="GO:0008610">
    <property type="term" value="P:lipid biosynthetic process"/>
    <property type="evidence" value="ECO:0007669"/>
    <property type="project" value="TreeGrafter"/>
</dbReference>
<dbReference type="InterPro" id="IPR029058">
    <property type="entry name" value="AB_hydrolase_fold"/>
</dbReference>
<reference evidence="3 4" key="1">
    <citation type="submission" date="2016-10" db="EMBL/GenBank/DDBJ databases">
        <authorList>
            <person name="Varghese N."/>
            <person name="Submissions S."/>
        </authorList>
    </citation>
    <scope>NUCLEOTIDE SEQUENCE [LARGE SCALE GENOMIC DNA]</scope>
    <source>
        <strain evidence="3 4">TC-13</strain>
    </source>
</reference>
<dbReference type="SUPFAM" id="SSF53474">
    <property type="entry name" value="alpha/beta-Hydrolases"/>
    <property type="match status" value="1"/>
</dbReference>
<dbReference type="PANTHER" id="PTHR11487:SF0">
    <property type="entry name" value="S-ACYL FATTY ACID SYNTHASE THIOESTERASE, MEDIUM CHAIN"/>
    <property type="match status" value="1"/>
</dbReference>
<name>A0A1H9K2I8_9BACI</name>
<dbReference type="InterPro" id="IPR001031">
    <property type="entry name" value="Thioesterase"/>
</dbReference>
<sequence length="264" mass="30000">MKMKQEKGYLVYNPSPHAKLKLLCFHHAGGSALSMVPLVRDLPEDVEVCLFELPGRGMTNDLPFLSTFCEAKEYLFKTVFHYIDRPAVLFGHSLGGLFVYALSSLLDEKSQYIKKLIISAARSPITVANHATYPEAPFTRRTRESIIADIRRLGGVPNELESDSRLFNSIVDVTGRDFHLLDTFKFDDKALVNYPMELWLGTQDSAVPDGEVKLWEKMALNDYKCRYFNGGHFYLSENEEPAKELRQELMNIYTNIKGGVIHAN</sequence>
<dbReference type="AlphaFoldDB" id="A0A1H9K2I8"/>
<dbReference type="Pfam" id="PF00975">
    <property type="entry name" value="Thioesterase"/>
    <property type="match status" value="1"/>
</dbReference>
<protein>
    <submittedName>
        <fullName evidence="3">Surfactin synthase thioesterase subunit</fullName>
    </submittedName>
</protein>
<dbReference type="Gene3D" id="3.40.50.1820">
    <property type="entry name" value="alpha/beta hydrolase"/>
    <property type="match status" value="1"/>
</dbReference>
<evidence type="ECO:0000313" key="4">
    <source>
        <dbReference type="Proteomes" id="UP000199410"/>
    </source>
</evidence>
<accession>A0A1H9K2I8</accession>
<comment type="caution">
    <text evidence="3">The sequence shown here is derived from an EMBL/GenBank/DDBJ whole genome shotgun (WGS) entry which is preliminary data.</text>
</comment>
<evidence type="ECO:0000313" key="3">
    <source>
        <dbReference type="EMBL" id="SEQ93324.1"/>
    </source>
</evidence>
<dbReference type="EMBL" id="FOEL01000009">
    <property type="protein sequence ID" value="SEQ93324.1"/>
    <property type="molecule type" value="Genomic_DNA"/>
</dbReference>
<comment type="similarity">
    <text evidence="1">Belongs to the thioesterase family.</text>
</comment>
<dbReference type="InterPro" id="IPR012223">
    <property type="entry name" value="TEII"/>
</dbReference>
<organism evidence="3 4">
    <name type="scientific">Lysinibacillus fusiformis</name>
    <dbReference type="NCBI Taxonomy" id="28031"/>
    <lineage>
        <taxon>Bacteria</taxon>
        <taxon>Bacillati</taxon>
        <taxon>Bacillota</taxon>
        <taxon>Bacilli</taxon>
        <taxon>Bacillales</taxon>
        <taxon>Bacillaceae</taxon>
        <taxon>Lysinibacillus</taxon>
    </lineage>
</organism>
<feature type="domain" description="Thioesterase" evidence="2">
    <location>
        <begin position="21"/>
        <end position="239"/>
    </location>
</feature>
<evidence type="ECO:0000256" key="1">
    <source>
        <dbReference type="ARBA" id="ARBA00007169"/>
    </source>
</evidence>
<proteinExistence type="inferred from homology"/>
<dbReference type="Proteomes" id="UP000199410">
    <property type="component" value="Unassembled WGS sequence"/>
</dbReference>
<gene>
    <name evidence="3" type="ORF">SAMN02787113_02639</name>
</gene>